<dbReference type="AlphaFoldDB" id="A0A5N4AFH3"/>
<proteinExistence type="predicted"/>
<evidence type="ECO:0000313" key="2">
    <source>
        <dbReference type="Proteomes" id="UP000327044"/>
    </source>
</evidence>
<reference evidence="1 2" key="1">
    <citation type="journal article" date="2018" name="Elife">
        <title>Firefly genomes illuminate parallel origins of bioluminescence in beetles.</title>
        <authorList>
            <person name="Fallon T.R."/>
            <person name="Lower S.E."/>
            <person name="Chang C.H."/>
            <person name="Bessho-Uehara M."/>
            <person name="Martin G.J."/>
            <person name="Bewick A.J."/>
            <person name="Behringer M."/>
            <person name="Debat H.J."/>
            <person name="Wong I."/>
            <person name="Day J.C."/>
            <person name="Suvorov A."/>
            <person name="Silva C.J."/>
            <person name="Stanger-Hall K.F."/>
            <person name="Hall D.W."/>
            <person name="Schmitz R.J."/>
            <person name="Nelson D.R."/>
            <person name="Lewis S.M."/>
            <person name="Shigenobu S."/>
            <person name="Bybee S.M."/>
            <person name="Larracuente A.M."/>
            <person name="Oba Y."/>
            <person name="Weng J.K."/>
        </authorList>
    </citation>
    <scope>NUCLEOTIDE SEQUENCE [LARGE SCALE GENOMIC DNA]</scope>
    <source>
        <strain evidence="1">1611_PpyrPB1</strain>
        <tissue evidence="1">Whole body</tissue>
    </source>
</reference>
<dbReference type="EMBL" id="VVIM01000007">
    <property type="protein sequence ID" value="KAB0796064.1"/>
    <property type="molecule type" value="Genomic_DNA"/>
</dbReference>
<evidence type="ECO:0000313" key="1">
    <source>
        <dbReference type="EMBL" id="KAB0796064.1"/>
    </source>
</evidence>
<protein>
    <submittedName>
        <fullName evidence="1">Uncharacterized protein</fullName>
    </submittedName>
</protein>
<gene>
    <name evidence="1" type="ORF">PPYR_10125</name>
</gene>
<sequence length="121" mass="13974">MNIPKVLAHVSLRYTIPQTLWKDFLDVSFFSSNYLNMKFAGNGVKYQGSLQDLATAVEKWLARLSPTTGFLYPREDSTLFVFLRTTTFFASRNIRDICFVLTISIKIFDVICFINICEKKI</sequence>
<comment type="caution">
    <text evidence="1">The sequence shown here is derived from an EMBL/GenBank/DDBJ whole genome shotgun (WGS) entry which is preliminary data.</text>
</comment>
<name>A0A5N4AFH3_PHOPY</name>
<accession>A0A5N4AFH3</accession>
<dbReference type="InParanoid" id="A0A5N4AFH3"/>
<dbReference type="Proteomes" id="UP000327044">
    <property type="component" value="Unassembled WGS sequence"/>
</dbReference>
<keyword evidence="2" id="KW-1185">Reference proteome</keyword>
<organism evidence="1 2">
    <name type="scientific">Photinus pyralis</name>
    <name type="common">Common eastern firefly</name>
    <name type="synonym">Lampyris pyralis</name>
    <dbReference type="NCBI Taxonomy" id="7054"/>
    <lineage>
        <taxon>Eukaryota</taxon>
        <taxon>Metazoa</taxon>
        <taxon>Ecdysozoa</taxon>
        <taxon>Arthropoda</taxon>
        <taxon>Hexapoda</taxon>
        <taxon>Insecta</taxon>
        <taxon>Pterygota</taxon>
        <taxon>Neoptera</taxon>
        <taxon>Endopterygota</taxon>
        <taxon>Coleoptera</taxon>
        <taxon>Polyphaga</taxon>
        <taxon>Elateriformia</taxon>
        <taxon>Elateroidea</taxon>
        <taxon>Lampyridae</taxon>
        <taxon>Lampyrinae</taxon>
        <taxon>Photinus</taxon>
    </lineage>
</organism>